<comment type="catalytic activity">
    <reaction evidence="7">
        <text>L-threonyl-[protein] + ATP = O-phospho-L-threonyl-[protein] + ADP + H(+)</text>
        <dbReference type="Rhea" id="RHEA:46608"/>
        <dbReference type="Rhea" id="RHEA-COMP:11060"/>
        <dbReference type="Rhea" id="RHEA-COMP:11605"/>
        <dbReference type="ChEBI" id="CHEBI:15378"/>
        <dbReference type="ChEBI" id="CHEBI:30013"/>
        <dbReference type="ChEBI" id="CHEBI:30616"/>
        <dbReference type="ChEBI" id="CHEBI:61977"/>
        <dbReference type="ChEBI" id="CHEBI:456216"/>
        <dbReference type="EC" id="2.7.11.1"/>
    </reaction>
</comment>
<dbReference type="PANTHER" id="PTHR47989">
    <property type="entry name" value="OS01G0750732 PROTEIN"/>
    <property type="match status" value="1"/>
</dbReference>
<comment type="catalytic activity">
    <reaction evidence="8">
        <text>L-seryl-[protein] + ATP = O-phospho-L-seryl-[protein] + ADP + H(+)</text>
        <dbReference type="Rhea" id="RHEA:17989"/>
        <dbReference type="Rhea" id="RHEA-COMP:9863"/>
        <dbReference type="Rhea" id="RHEA-COMP:11604"/>
        <dbReference type="ChEBI" id="CHEBI:15378"/>
        <dbReference type="ChEBI" id="CHEBI:29999"/>
        <dbReference type="ChEBI" id="CHEBI:30616"/>
        <dbReference type="ChEBI" id="CHEBI:83421"/>
        <dbReference type="ChEBI" id="CHEBI:456216"/>
        <dbReference type="EC" id="2.7.11.1"/>
    </reaction>
</comment>
<dbReference type="SMART" id="SM00220">
    <property type="entry name" value="S_TKc"/>
    <property type="match status" value="1"/>
</dbReference>
<accession>A0AA38Z345</accession>
<dbReference type="GO" id="GO:0004674">
    <property type="term" value="F:protein serine/threonine kinase activity"/>
    <property type="evidence" value="ECO:0007669"/>
    <property type="project" value="UniProtKB-KW"/>
</dbReference>
<evidence type="ECO:0000256" key="4">
    <source>
        <dbReference type="ARBA" id="ARBA00022741"/>
    </source>
</evidence>
<evidence type="ECO:0000256" key="5">
    <source>
        <dbReference type="ARBA" id="ARBA00022777"/>
    </source>
</evidence>
<dbReference type="EMBL" id="JARBHA010000015">
    <property type="protein sequence ID" value="KAJ9681347.1"/>
    <property type="molecule type" value="Genomic_DNA"/>
</dbReference>
<evidence type="ECO:0000256" key="7">
    <source>
        <dbReference type="ARBA" id="ARBA00047899"/>
    </source>
</evidence>
<keyword evidence="2 10" id="KW-0723">Serine/threonine-protein kinase</keyword>
<dbReference type="PROSITE" id="PS00107">
    <property type="entry name" value="PROTEIN_KINASE_ATP"/>
    <property type="match status" value="1"/>
</dbReference>
<comment type="caution">
    <text evidence="13">The sequence shown here is derived from an EMBL/GenBank/DDBJ whole genome shotgun (WGS) entry which is preliminary data.</text>
</comment>
<evidence type="ECO:0000256" key="1">
    <source>
        <dbReference type="ARBA" id="ARBA00012513"/>
    </source>
</evidence>
<evidence type="ECO:0000256" key="3">
    <source>
        <dbReference type="ARBA" id="ARBA00022679"/>
    </source>
</evidence>
<sequence length="475" mass="53137">MKNPNLMYGNRNHGSGARRTPDRLTYSPSTVSYDASSIQKSRSGRNPMMMAVKSVAGVFVSCFTPPETTSLKNFGDSDEFRAPSVASDVSGVGSVRRRASGSSHGIYSNSYNSTHGREPGSVRFTLEEIYKATRNFSPSWKIGQGGFGTVYKGRLEDGTLVAVKRAKKSLYDKHLGVEFQSEIQTLAQVEHLNLVRFYGYLEHGDERIVVVEYVPNGTLREHLDCEFSVPYSWSYCLDKACELLYLNGLKTNAGIQGSILDFAARLDVAIDVAHAITYLHMYTDHPIIHRDIKSSNILLTENLRAKVADFGFARLAADSESGATHVSTQVKGTAGYLDPEYLRTYQLTEKSDVYSFGVLLVELVTGRRPIEAKRELQERITAKWAMKKFTDGDAIFTLDPRLERNAANNLALEKILELALQCLAPQRQNRPSMRRCAEILWSIRKDHRELAASDTRSLSSHSQKSMQLREEKAGR</sequence>
<dbReference type="SUPFAM" id="SSF56112">
    <property type="entry name" value="Protein kinase-like (PK-like)"/>
    <property type="match status" value="1"/>
</dbReference>
<protein>
    <recommendedName>
        <fullName evidence="1">non-specific serine/threonine protein kinase</fullName>
        <ecNumber evidence="1">2.7.11.1</ecNumber>
    </recommendedName>
</protein>
<evidence type="ECO:0000256" key="2">
    <source>
        <dbReference type="ARBA" id="ARBA00022527"/>
    </source>
</evidence>
<name>A0AA38Z345_VITRO</name>
<feature type="compositionally biased region" description="Polar residues" evidence="11">
    <location>
        <begin position="454"/>
        <end position="466"/>
    </location>
</feature>
<dbReference type="PANTHER" id="PTHR47989:SF71">
    <property type="entry name" value="PROTEIN KINASE DOMAIN-CONTAINING PROTEIN"/>
    <property type="match status" value="1"/>
</dbReference>
<keyword evidence="5" id="KW-0418">Kinase</keyword>
<evidence type="ECO:0000256" key="10">
    <source>
        <dbReference type="RuleBase" id="RU000304"/>
    </source>
</evidence>
<evidence type="ECO:0000256" key="11">
    <source>
        <dbReference type="SAM" id="MobiDB-lite"/>
    </source>
</evidence>
<keyword evidence="6 9" id="KW-0067">ATP-binding</keyword>
<dbReference type="FunFam" id="3.30.200.20:FF:001335">
    <property type="entry name" value="Calmodulin-binding receptor-like cytoplasmic kinase 2"/>
    <property type="match status" value="1"/>
</dbReference>
<dbReference type="Gene3D" id="3.30.200.20">
    <property type="entry name" value="Phosphorylase Kinase, domain 1"/>
    <property type="match status" value="1"/>
</dbReference>
<dbReference type="PROSITE" id="PS50011">
    <property type="entry name" value="PROTEIN_KINASE_DOM"/>
    <property type="match status" value="1"/>
</dbReference>
<dbReference type="CDD" id="cd14066">
    <property type="entry name" value="STKc_IRAK"/>
    <property type="match status" value="1"/>
</dbReference>
<dbReference type="Proteomes" id="UP001168098">
    <property type="component" value="Unassembled WGS sequence"/>
</dbReference>
<dbReference type="InterPro" id="IPR011009">
    <property type="entry name" value="Kinase-like_dom_sf"/>
</dbReference>
<dbReference type="GO" id="GO:0005524">
    <property type="term" value="F:ATP binding"/>
    <property type="evidence" value="ECO:0007669"/>
    <property type="project" value="UniProtKB-UniRule"/>
</dbReference>
<dbReference type="InterPro" id="IPR008271">
    <property type="entry name" value="Ser/Thr_kinase_AS"/>
</dbReference>
<evidence type="ECO:0000259" key="12">
    <source>
        <dbReference type="PROSITE" id="PS50011"/>
    </source>
</evidence>
<dbReference type="AlphaFoldDB" id="A0AA38Z345"/>
<dbReference type="Pfam" id="PF07714">
    <property type="entry name" value="PK_Tyr_Ser-Thr"/>
    <property type="match status" value="1"/>
</dbReference>
<feature type="domain" description="Protein kinase" evidence="12">
    <location>
        <begin position="136"/>
        <end position="450"/>
    </location>
</feature>
<evidence type="ECO:0000256" key="6">
    <source>
        <dbReference type="ARBA" id="ARBA00022840"/>
    </source>
</evidence>
<dbReference type="EC" id="2.7.11.1" evidence="1"/>
<dbReference type="InterPro" id="IPR001245">
    <property type="entry name" value="Ser-Thr/Tyr_kinase_cat_dom"/>
</dbReference>
<evidence type="ECO:0000313" key="13">
    <source>
        <dbReference type="EMBL" id="KAJ9681347.1"/>
    </source>
</evidence>
<reference evidence="13 14" key="1">
    <citation type="journal article" date="2023" name="BMC Biotechnol.">
        <title>Vitis rotundifolia cv Carlos genome sequencing.</title>
        <authorList>
            <person name="Huff M."/>
            <person name="Hulse-Kemp A."/>
            <person name="Scheffler B."/>
            <person name="Youngblood R."/>
            <person name="Simpson S."/>
            <person name="Babiker E."/>
            <person name="Staton M."/>
        </authorList>
    </citation>
    <scope>NUCLEOTIDE SEQUENCE [LARGE SCALE GENOMIC DNA]</scope>
    <source>
        <tissue evidence="13">Leaf</tissue>
    </source>
</reference>
<dbReference type="PROSITE" id="PS00108">
    <property type="entry name" value="PROTEIN_KINASE_ST"/>
    <property type="match status" value="1"/>
</dbReference>
<dbReference type="InterPro" id="IPR000719">
    <property type="entry name" value="Prot_kinase_dom"/>
</dbReference>
<dbReference type="InterPro" id="IPR017441">
    <property type="entry name" value="Protein_kinase_ATP_BS"/>
</dbReference>
<evidence type="ECO:0000256" key="9">
    <source>
        <dbReference type="PROSITE-ProRule" id="PRU10141"/>
    </source>
</evidence>
<keyword evidence="14" id="KW-1185">Reference proteome</keyword>
<evidence type="ECO:0000313" key="14">
    <source>
        <dbReference type="Proteomes" id="UP001168098"/>
    </source>
</evidence>
<keyword evidence="3" id="KW-0808">Transferase</keyword>
<dbReference type="Gene3D" id="1.10.510.10">
    <property type="entry name" value="Transferase(Phosphotransferase) domain 1"/>
    <property type="match status" value="1"/>
</dbReference>
<feature type="binding site" evidence="9">
    <location>
        <position position="168"/>
    </location>
    <ligand>
        <name>ATP</name>
        <dbReference type="ChEBI" id="CHEBI:30616"/>
    </ligand>
</feature>
<comment type="similarity">
    <text evidence="10">Belongs to the protein kinase superfamily.</text>
</comment>
<keyword evidence="4 9" id="KW-0547">Nucleotide-binding</keyword>
<feature type="region of interest" description="Disordered" evidence="11">
    <location>
        <begin position="1"/>
        <end position="45"/>
    </location>
</feature>
<proteinExistence type="inferred from homology"/>
<feature type="region of interest" description="Disordered" evidence="11">
    <location>
        <begin position="451"/>
        <end position="475"/>
    </location>
</feature>
<evidence type="ECO:0000256" key="8">
    <source>
        <dbReference type="ARBA" id="ARBA00048679"/>
    </source>
</evidence>
<dbReference type="FunFam" id="1.10.510.10:FF:000300">
    <property type="entry name" value="Calmodulin-binding receptor-like cytoplasmic kinase 3"/>
    <property type="match status" value="1"/>
</dbReference>
<organism evidence="13 14">
    <name type="scientific">Vitis rotundifolia</name>
    <name type="common">Muscadine grape</name>
    <dbReference type="NCBI Taxonomy" id="103349"/>
    <lineage>
        <taxon>Eukaryota</taxon>
        <taxon>Viridiplantae</taxon>
        <taxon>Streptophyta</taxon>
        <taxon>Embryophyta</taxon>
        <taxon>Tracheophyta</taxon>
        <taxon>Spermatophyta</taxon>
        <taxon>Magnoliopsida</taxon>
        <taxon>eudicotyledons</taxon>
        <taxon>Gunneridae</taxon>
        <taxon>Pentapetalae</taxon>
        <taxon>rosids</taxon>
        <taxon>Vitales</taxon>
        <taxon>Vitaceae</taxon>
        <taxon>Viteae</taxon>
        <taxon>Vitis</taxon>
    </lineage>
</organism>
<feature type="compositionally biased region" description="Polar residues" evidence="11">
    <location>
        <begin position="26"/>
        <end position="41"/>
    </location>
</feature>
<gene>
    <name evidence="13" type="ORF">PVL29_020297</name>
</gene>